<feature type="non-terminal residue" evidence="1">
    <location>
        <position position="194"/>
    </location>
</feature>
<evidence type="ECO:0000313" key="1">
    <source>
        <dbReference type="EMBL" id="CAG8802760.1"/>
    </source>
</evidence>
<comment type="caution">
    <text evidence="1">The sequence shown here is derived from an EMBL/GenBank/DDBJ whole genome shotgun (WGS) entry which is preliminary data.</text>
</comment>
<evidence type="ECO:0000313" key="2">
    <source>
        <dbReference type="Proteomes" id="UP000789920"/>
    </source>
</evidence>
<dbReference type="EMBL" id="CAJVQC010062546">
    <property type="protein sequence ID" value="CAG8802760.1"/>
    <property type="molecule type" value="Genomic_DNA"/>
</dbReference>
<protein>
    <submittedName>
        <fullName evidence="1">24509_t:CDS:1</fullName>
    </submittedName>
</protein>
<accession>A0ACA9RPL2</accession>
<reference evidence="1" key="1">
    <citation type="submission" date="2021-06" db="EMBL/GenBank/DDBJ databases">
        <authorList>
            <person name="Kallberg Y."/>
            <person name="Tangrot J."/>
            <person name="Rosling A."/>
        </authorList>
    </citation>
    <scope>NUCLEOTIDE SEQUENCE</scope>
    <source>
        <strain evidence="1">MA461A</strain>
    </source>
</reference>
<feature type="non-terminal residue" evidence="1">
    <location>
        <position position="1"/>
    </location>
</feature>
<gene>
    <name evidence="1" type="ORF">RPERSI_LOCUS21387</name>
</gene>
<keyword evidence="2" id="KW-1185">Reference proteome</keyword>
<dbReference type="Proteomes" id="UP000789920">
    <property type="component" value="Unassembled WGS sequence"/>
</dbReference>
<organism evidence="1 2">
    <name type="scientific">Racocetra persica</name>
    <dbReference type="NCBI Taxonomy" id="160502"/>
    <lineage>
        <taxon>Eukaryota</taxon>
        <taxon>Fungi</taxon>
        <taxon>Fungi incertae sedis</taxon>
        <taxon>Mucoromycota</taxon>
        <taxon>Glomeromycotina</taxon>
        <taxon>Glomeromycetes</taxon>
        <taxon>Diversisporales</taxon>
        <taxon>Gigasporaceae</taxon>
        <taxon>Racocetra</taxon>
    </lineage>
</organism>
<name>A0ACA9RPL2_9GLOM</name>
<sequence length="194" mass="22212">TLIQLLIAAWGNIFGSIPSLLIYGDGLKTIGSHSTILVCLYKASINKYILIEKDWFWYYSCSIWCFSACLNVFSFAVDIEEPNYGTRASSLVCRPFETGLHIFIYLVVSAPLLLLAFIYTIVSGKILFDRWKSYRKKENRFTVMGLGHAIRLWLCGAYFTAFLACTSIPRLFSYFKQPNVDTTLLTIYDYAFSF</sequence>
<proteinExistence type="predicted"/>